<dbReference type="InterPro" id="IPR035987">
    <property type="entry name" value="Ribosomal_uS8_sf"/>
</dbReference>
<comment type="similarity">
    <text evidence="1">Belongs to the universal ribosomal protein uS8 family.</text>
</comment>
<evidence type="ECO:0000256" key="2">
    <source>
        <dbReference type="ARBA" id="ARBA00022980"/>
    </source>
</evidence>
<dbReference type="AlphaFoldDB" id="A0A830H995"/>
<evidence type="ECO:0000256" key="3">
    <source>
        <dbReference type="ARBA" id="ARBA00023274"/>
    </source>
</evidence>
<dbReference type="Pfam" id="PF00410">
    <property type="entry name" value="Ribosomal_S8"/>
    <property type="match status" value="1"/>
</dbReference>
<keyword evidence="6" id="KW-1185">Reference proteome</keyword>
<evidence type="ECO:0000313" key="6">
    <source>
        <dbReference type="Proteomes" id="UP000660262"/>
    </source>
</evidence>
<dbReference type="GO" id="GO:0006412">
    <property type="term" value="P:translation"/>
    <property type="evidence" value="ECO:0007669"/>
    <property type="project" value="InterPro"/>
</dbReference>
<feature type="region of interest" description="Disordered" evidence="4">
    <location>
        <begin position="86"/>
        <end position="105"/>
    </location>
</feature>
<dbReference type="SUPFAM" id="SSF56047">
    <property type="entry name" value="Ribosomal protein S8"/>
    <property type="match status" value="1"/>
</dbReference>
<dbReference type="InterPro" id="IPR000630">
    <property type="entry name" value="Ribosomal_uS8"/>
</dbReference>
<evidence type="ECO:0008006" key="7">
    <source>
        <dbReference type="Google" id="ProtNLM"/>
    </source>
</evidence>
<sequence length="145" mass="15509">MTNGRLICAGPSALGRAVSAIHCAVHHGRHTARVPLTKNTAELVDALMGEGYVHTAVPLPLEPERKNQPFLQLQLSPALTQMRSVTSPGRNGTQYGGAPNCGLQPGPQSNGLRTYFVKTARGIMSQNQARRAGLRAKVIPLCYAE</sequence>
<dbReference type="GO" id="GO:0003735">
    <property type="term" value="F:structural constituent of ribosome"/>
    <property type="evidence" value="ECO:0007669"/>
    <property type="project" value="InterPro"/>
</dbReference>
<dbReference type="GO" id="GO:0005840">
    <property type="term" value="C:ribosome"/>
    <property type="evidence" value="ECO:0007669"/>
    <property type="project" value="UniProtKB-KW"/>
</dbReference>
<accession>A0A830H995</accession>
<gene>
    <name evidence="5" type="ORF">PPROV_000173800</name>
</gene>
<evidence type="ECO:0000256" key="4">
    <source>
        <dbReference type="SAM" id="MobiDB-lite"/>
    </source>
</evidence>
<organism evidence="5 6">
    <name type="scientific">Pycnococcus provasolii</name>
    <dbReference type="NCBI Taxonomy" id="41880"/>
    <lineage>
        <taxon>Eukaryota</taxon>
        <taxon>Viridiplantae</taxon>
        <taxon>Chlorophyta</taxon>
        <taxon>Pseudoscourfieldiophyceae</taxon>
        <taxon>Pseudoscourfieldiales</taxon>
        <taxon>Pycnococcaceae</taxon>
        <taxon>Pycnococcus</taxon>
    </lineage>
</organism>
<evidence type="ECO:0000313" key="5">
    <source>
        <dbReference type="EMBL" id="GHP02983.1"/>
    </source>
</evidence>
<reference evidence="5" key="1">
    <citation type="submission" date="2020-10" db="EMBL/GenBank/DDBJ databases">
        <title>Unveiling of a novel bifunctional photoreceptor, Dualchrome1, isolated from a cosmopolitan green alga.</title>
        <authorList>
            <person name="Suzuki S."/>
            <person name="Kawachi M."/>
        </authorList>
    </citation>
    <scope>NUCLEOTIDE SEQUENCE</scope>
    <source>
        <strain evidence="5">NIES 2893</strain>
    </source>
</reference>
<evidence type="ECO:0000256" key="1">
    <source>
        <dbReference type="ARBA" id="ARBA00006471"/>
    </source>
</evidence>
<keyword evidence="2" id="KW-0689">Ribosomal protein</keyword>
<protein>
    <recommendedName>
        <fullName evidence="7">30S ribosomal protein S8, chloroplastic</fullName>
    </recommendedName>
</protein>
<comment type="caution">
    <text evidence="5">The sequence shown here is derived from an EMBL/GenBank/DDBJ whole genome shotgun (WGS) entry which is preliminary data.</text>
</comment>
<proteinExistence type="inferred from homology"/>
<dbReference type="GO" id="GO:1990904">
    <property type="term" value="C:ribonucleoprotein complex"/>
    <property type="evidence" value="ECO:0007669"/>
    <property type="project" value="UniProtKB-KW"/>
</dbReference>
<keyword evidence="3" id="KW-0687">Ribonucleoprotein</keyword>
<dbReference type="EMBL" id="BNJQ01000004">
    <property type="protein sequence ID" value="GHP02983.1"/>
    <property type="molecule type" value="Genomic_DNA"/>
</dbReference>
<name>A0A830H995_9CHLO</name>
<dbReference type="Proteomes" id="UP000660262">
    <property type="component" value="Unassembled WGS sequence"/>
</dbReference>